<keyword evidence="2" id="KW-1133">Transmembrane helix</keyword>
<keyword evidence="2" id="KW-0472">Membrane</keyword>
<dbReference type="STRING" id="1183438.GKIL_3300"/>
<dbReference type="FunFam" id="3.40.30.10:FF:000423">
    <property type="entry name" value="Thiol:disulfide interchange protein"/>
    <property type="match status" value="1"/>
</dbReference>
<evidence type="ECO:0000313" key="4">
    <source>
        <dbReference type="EMBL" id="AGY59546.1"/>
    </source>
</evidence>
<dbReference type="Gene3D" id="3.40.30.10">
    <property type="entry name" value="Glutaredoxin"/>
    <property type="match status" value="1"/>
</dbReference>
<dbReference type="KEGG" id="glj:GKIL_3300"/>
<organism evidence="4 5">
    <name type="scientific">Gloeobacter kilaueensis (strain ATCC BAA-2537 / CCAP 1431/1 / ULC 316 / JS1)</name>
    <dbReference type="NCBI Taxonomy" id="1183438"/>
    <lineage>
        <taxon>Bacteria</taxon>
        <taxon>Bacillati</taxon>
        <taxon>Cyanobacteriota</taxon>
        <taxon>Cyanophyceae</taxon>
        <taxon>Gloeobacterales</taxon>
        <taxon>Gloeobacteraceae</taxon>
        <taxon>Gloeobacter</taxon>
    </lineage>
</organism>
<dbReference type="PANTHER" id="PTHR47353:SF1">
    <property type="entry name" value="THIOREDOXIN-LIKE PROTEIN HCF164, CHLOROPLASTIC"/>
    <property type="match status" value="1"/>
</dbReference>
<feature type="transmembrane region" description="Helical" evidence="2">
    <location>
        <begin position="12"/>
        <end position="32"/>
    </location>
</feature>
<keyword evidence="5" id="KW-1185">Reference proteome</keyword>
<feature type="domain" description="Thioredoxin" evidence="3">
    <location>
        <begin position="31"/>
        <end position="152"/>
    </location>
</feature>
<dbReference type="Pfam" id="PF00085">
    <property type="entry name" value="Thioredoxin"/>
    <property type="match status" value="1"/>
</dbReference>
<dbReference type="InterPro" id="IPR013766">
    <property type="entry name" value="Thioredoxin_domain"/>
</dbReference>
<evidence type="ECO:0000256" key="1">
    <source>
        <dbReference type="SAM" id="MobiDB-lite"/>
    </source>
</evidence>
<evidence type="ECO:0000313" key="5">
    <source>
        <dbReference type="Proteomes" id="UP000017396"/>
    </source>
</evidence>
<dbReference type="InterPro" id="IPR036249">
    <property type="entry name" value="Thioredoxin-like_sf"/>
</dbReference>
<evidence type="ECO:0000256" key="2">
    <source>
        <dbReference type="SAM" id="Phobius"/>
    </source>
</evidence>
<proteinExistence type="predicted"/>
<protein>
    <submittedName>
        <fullName evidence="4">Thioredoxin</fullName>
    </submittedName>
</protein>
<dbReference type="InterPro" id="IPR044241">
    <property type="entry name" value="TxlA/HCF164"/>
</dbReference>
<dbReference type="eggNOG" id="COG0526">
    <property type="taxonomic scope" value="Bacteria"/>
</dbReference>
<dbReference type="PROSITE" id="PS51352">
    <property type="entry name" value="THIOREDOXIN_2"/>
    <property type="match status" value="1"/>
</dbReference>
<name>U5QKU8_GLOK1</name>
<sequence length="179" mass="19396">MDTASGSRMGIWIRNGIVAVATVLIAVLVFFASRSQSPSLAQMATTAVPLEQALTSGRPTFVEFYADWCSSCQTMAPVIAQLKERYGSRANFVMLNVDNPRWLPELQQYKVYGIPHYAFLDDRGRPLGSVVGLQPSTVLADNLSALVAGERQLPGLTAAPGRTSTFTPPKRAVQPTDHS</sequence>
<dbReference type="PANTHER" id="PTHR47353">
    <property type="entry name" value="THIOREDOXIN-LIKE PROTEIN HCF164, CHLOROPLASTIC"/>
    <property type="match status" value="1"/>
</dbReference>
<evidence type="ECO:0000259" key="3">
    <source>
        <dbReference type="PROSITE" id="PS51352"/>
    </source>
</evidence>
<dbReference type="EMBL" id="CP003587">
    <property type="protein sequence ID" value="AGY59546.1"/>
    <property type="molecule type" value="Genomic_DNA"/>
</dbReference>
<keyword evidence="2" id="KW-0812">Transmembrane</keyword>
<dbReference type="SUPFAM" id="SSF52833">
    <property type="entry name" value="Thioredoxin-like"/>
    <property type="match status" value="1"/>
</dbReference>
<dbReference type="OrthoDB" id="423012at2"/>
<dbReference type="Proteomes" id="UP000017396">
    <property type="component" value="Chromosome"/>
</dbReference>
<accession>U5QKU8</accession>
<gene>
    <name evidence="4" type="primary">trxA</name>
    <name evidence="4" type="ORF">GKIL_3300</name>
</gene>
<dbReference type="HOGENOM" id="CLU_064833_2_0_3"/>
<reference evidence="4 5" key="1">
    <citation type="journal article" date="2013" name="PLoS ONE">
        <title>Cultivation and Complete Genome Sequencing of Gloeobacter kilaueensis sp. nov., from a Lava Cave in Kilauea Caldera, Hawai'i.</title>
        <authorList>
            <person name="Saw J.H."/>
            <person name="Schatz M."/>
            <person name="Brown M.V."/>
            <person name="Kunkel D.D."/>
            <person name="Foster J.S."/>
            <person name="Shick H."/>
            <person name="Christensen S."/>
            <person name="Hou S."/>
            <person name="Wan X."/>
            <person name="Donachie S.P."/>
        </authorList>
    </citation>
    <scope>NUCLEOTIDE SEQUENCE [LARGE SCALE GENOMIC DNA]</scope>
    <source>
        <strain evidence="5">JS</strain>
    </source>
</reference>
<dbReference type="GO" id="GO:0016671">
    <property type="term" value="F:oxidoreductase activity, acting on a sulfur group of donors, disulfide as acceptor"/>
    <property type="evidence" value="ECO:0007669"/>
    <property type="project" value="TreeGrafter"/>
</dbReference>
<dbReference type="AlphaFoldDB" id="U5QKU8"/>
<dbReference type="RefSeq" id="WP_023174833.1">
    <property type="nucleotide sequence ID" value="NC_022600.1"/>
</dbReference>
<feature type="region of interest" description="Disordered" evidence="1">
    <location>
        <begin position="155"/>
        <end position="179"/>
    </location>
</feature>